<dbReference type="NCBIfam" id="TIGR00756">
    <property type="entry name" value="PPR"/>
    <property type="match status" value="1"/>
</dbReference>
<dbReference type="PROSITE" id="PS51375">
    <property type="entry name" value="PPR"/>
    <property type="match status" value="1"/>
</dbReference>
<dbReference type="InterPro" id="IPR011990">
    <property type="entry name" value="TPR-like_helical_dom_sf"/>
</dbReference>
<sequence>MIQKGVDPDVVTYNTLIDCYCWQGWLHEAKQVFDSMVQRGVQPNTNQWLLQKNGNRQSHRSCERNVSKTIKTWNCNIHHCFAGIILSREILPCTKDV</sequence>
<name>A0A0V0HBQ5_SOLCH</name>
<dbReference type="EMBL" id="GEDG01022243">
    <property type="protein sequence ID" value="JAP17661.1"/>
    <property type="molecule type" value="Transcribed_RNA"/>
</dbReference>
<dbReference type="AlphaFoldDB" id="A0A0V0HBQ5"/>
<dbReference type="PANTHER" id="PTHR47941">
    <property type="entry name" value="PENTATRICOPEPTIDE REPEAT-CONTAINING PROTEIN 3, MITOCHONDRIAL"/>
    <property type="match status" value="1"/>
</dbReference>
<accession>A0A0V0HBQ5</accession>
<dbReference type="Gene3D" id="1.25.40.10">
    <property type="entry name" value="Tetratricopeptide repeat domain"/>
    <property type="match status" value="1"/>
</dbReference>
<proteinExistence type="inferred from homology"/>
<dbReference type="InterPro" id="IPR002885">
    <property type="entry name" value="PPR_rpt"/>
</dbReference>
<keyword evidence="2" id="KW-0677">Repeat</keyword>
<feature type="repeat" description="PPR" evidence="3">
    <location>
        <begin position="9"/>
        <end position="43"/>
    </location>
</feature>
<evidence type="ECO:0000313" key="4">
    <source>
        <dbReference type="EMBL" id="JAP17661.1"/>
    </source>
</evidence>
<evidence type="ECO:0000256" key="2">
    <source>
        <dbReference type="ARBA" id="ARBA00022737"/>
    </source>
</evidence>
<organism evidence="4">
    <name type="scientific">Solanum chacoense</name>
    <name type="common">Chaco potato</name>
    <dbReference type="NCBI Taxonomy" id="4108"/>
    <lineage>
        <taxon>Eukaryota</taxon>
        <taxon>Viridiplantae</taxon>
        <taxon>Streptophyta</taxon>
        <taxon>Embryophyta</taxon>
        <taxon>Tracheophyta</taxon>
        <taxon>Spermatophyta</taxon>
        <taxon>Magnoliopsida</taxon>
        <taxon>eudicotyledons</taxon>
        <taxon>Gunneridae</taxon>
        <taxon>Pentapetalae</taxon>
        <taxon>asterids</taxon>
        <taxon>lamiids</taxon>
        <taxon>Solanales</taxon>
        <taxon>Solanaceae</taxon>
        <taxon>Solanoideae</taxon>
        <taxon>Solaneae</taxon>
        <taxon>Solanum</taxon>
    </lineage>
</organism>
<evidence type="ECO:0000256" key="1">
    <source>
        <dbReference type="ARBA" id="ARBA00007626"/>
    </source>
</evidence>
<evidence type="ECO:0000256" key="3">
    <source>
        <dbReference type="PROSITE-ProRule" id="PRU00708"/>
    </source>
</evidence>
<protein>
    <submittedName>
        <fullName evidence="4">Putative ovule protein</fullName>
    </submittedName>
</protein>
<reference evidence="4" key="1">
    <citation type="submission" date="2015-12" db="EMBL/GenBank/DDBJ databases">
        <title>Gene expression during late stages of embryo sac development: a critical building block for successful pollen-pistil interactions.</title>
        <authorList>
            <person name="Liu Y."/>
            <person name="Joly V."/>
            <person name="Sabar M."/>
            <person name="Matton D.P."/>
        </authorList>
    </citation>
    <scope>NUCLEOTIDE SEQUENCE</scope>
</reference>
<comment type="similarity">
    <text evidence="1">Belongs to the PPR family. P subfamily.</text>
</comment>
<dbReference type="Pfam" id="PF12854">
    <property type="entry name" value="PPR_1"/>
    <property type="match status" value="1"/>
</dbReference>